<dbReference type="AlphaFoldDB" id="A0AAP2CPI0"/>
<reference evidence="9 10" key="1">
    <citation type="journal article" date="2021" name="Arch. Microbiol.">
        <title>Harenicola maris gen. nov., sp. nov. isolated from the Sea of Japan shallow sediments.</title>
        <authorList>
            <person name="Romanenko L.A."/>
            <person name="Kurilenko V.V."/>
            <person name="Chernysheva N.Y."/>
            <person name="Tekutyeva L.A."/>
            <person name="Velansky P.V."/>
            <person name="Svetashev V.I."/>
            <person name="Isaeva M.P."/>
        </authorList>
    </citation>
    <scope>NUCLEOTIDE SEQUENCE [LARGE SCALE GENOMIC DNA]</scope>
    <source>
        <strain evidence="9 10">KMM 3653</strain>
    </source>
</reference>
<keyword evidence="1" id="KW-0813">Transport</keyword>
<dbReference type="EMBL" id="JADQAZ010000002">
    <property type="protein sequence ID" value="MBT0957390.1"/>
    <property type="molecule type" value="Genomic_DNA"/>
</dbReference>
<keyword evidence="3 6" id="KW-0479">Metal-binding</keyword>
<keyword evidence="10" id="KW-1185">Reference proteome</keyword>
<evidence type="ECO:0000256" key="2">
    <source>
        <dbReference type="ARBA" id="ARBA00022617"/>
    </source>
</evidence>
<dbReference type="GO" id="GO:0042597">
    <property type="term" value="C:periplasmic space"/>
    <property type="evidence" value="ECO:0007669"/>
    <property type="project" value="InterPro"/>
</dbReference>
<name>A0AAP2CPI0_9RHOB</name>
<dbReference type="GO" id="GO:0020037">
    <property type="term" value="F:heme binding"/>
    <property type="evidence" value="ECO:0007669"/>
    <property type="project" value="InterPro"/>
</dbReference>
<keyword evidence="4" id="KW-0249">Electron transport</keyword>
<proteinExistence type="predicted"/>
<evidence type="ECO:0000256" key="7">
    <source>
        <dbReference type="PIRSR" id="PIRSR000027-2"/>
    </source>
</evidence>
<evidence type="ECO:0000256" key="8">
    <source>
        <dbReference type="SAM" id="SignalP"/>
    </source>
</evidence>
<dbReference type="Pfam" id="PF01322">
    <property type="entry name" value="Cytochrom_C_2"/>
    <property type="match status" value="1"/>
</dbReference>
<feature type="binding site" description="covalent" evidence="7">
    <location>
        <position position="138"/>
    </location>
    <ligand>
        <name>heme c</name>
        <dbReference type="ChEBI" id="CHEBI:61717"/>
    </ligand>
</feature>
<accession>A0AAP2CPI0</accession>
<dbReference type="PIRSF" id="PIRSF000027">
    <property type="entry name" value="Cytc_c_prime"/>
    <property type="match status" value="1"/>
</dbReference>
<evidence type="ECO:0000256" key="5">
    <source>
        <dbReference type="ARBA" id="ARBA00023004"/>
    </source>
</evidence>
<dbReference type="InterPro" id="IPR002321">
    <property type="entry name" value="Cyt_c_II"/>
</dbReference>
<comment type="PTM">
    <text evidence="7">Binds 1 heme group per subunit.</text>
</comment>
<dbReference type="SUPFAM" id="SSF47175">
    <property type="entry name" value="Cytochromes"/>
    <property type="match status" value="1"/>
</dbReference>
<sequence length="146" mass="15572">MKRCIALALAAVIVGGAPLMAHDDVTNPAVKARMQAMVDISLASQWLRQMASEKRPFSKPFAEKSVATLMARAEALPELFAAQERDHASEAAPQVWTDREGFLAGVQAMEKAAAGVDTSSAASISATLKPLLDSCTACHKTYRISK</sequence>
<feature type="binding site" description="covalent" evidence="7">
    <location>
        <position position="135"/>
    </location>
    <ligand>
        <name>heme c</name>
        <dbReference type="ChEBI" id="CHEBI:61717"/>
    </ligand>
</feature>
<keyword evidence="8" id="KW-0732">Signal</keyword>
<dbReference type="GO" id="GO:0005506">
    <property type="term" value="F:iron ion binding"/>
    <property type="evidence" value="ECO:0007669"/>
    <property type="project" value="InterPro"/>
</dbReference>
<dbReference type="GO" id="GO:0009055">
    <property type="term" value="F:electron transfer activity"/>
    <property type="evidence" value="ECO:0007669"/>
    <property type="project" value="InterPro"/>
</dbReference>
<keyword evidence="5 6" id="KW-0408">Iron</keyword>
<comment type="caution">
    <text evidence="9">The sequence shown here is derived from an EMBL/GenBank/DDBJ whole genome shotgun (WGS) entry which is preliminary data.</text>
</comment>
<dbReference type="PROSITE" id="PS51009">
    <property type="entry name" value="CYTCII"/>
    <property type="match status" value="1"/>
</dbReference>
<feature type="chain" id="PRO_5042867316" evidence="8">
    <location>
        <begin position="22"/>
        <end position="146"/>
    </location>
</feature>
<protein>
    <submittedName>
        <fullName evidence="9">Cytochrome c</fullName>
    </submittedName>
</protein>
<feature type="binding site" description="axial binding residue" evidence="6">
    <location>
        <position position="139"/>
    </location>
    <ligand>
        <name>heme c</name>
        <dbReference type="ChEBI" id="CHEBI:61717"/>
    </ligand>
    <ligandPart>
        <name>Fe</name>
        <dbReference type="ChEBI" id="CHEBI:18248"/>
    </ligandPart>
</feature>
<dbReference type="Gene3D" id="1.20.120.10">
    <property type="entry name" value="Cytochrome c/b562"/>
    <property type="match status" value="1"/>
</dbReference>
<evidence type="ECO:0000256" key="4">
    <source>
        <dbReference type="ARBA" id="ARBA00022982"/>
    </source>
</evidence>
<evidence type="ECO:0000256" key="6">
    <source>
        <dbReference type="PIRSR" id="PIRSR000027-1"/>
    </source>
</evidence>
<evidence type="ECO:0000313" key="10">
    <source>
        <dbReference type="Proteomes" id="UP001315686"/>
    </source>
</evidence>
<dbReference type="InterPro" id="IPR010980">
    <property type="entry name" value="Cyt_c/b562"/>
</dbReference>
<gene>
    <name evidence="9" type="ORF">IV417_08330</name>
</gene>
<keyword evidence="2 7" id="KW-0349">Heme</keyword>
<evidence type="ECO:0000256" key="3">
    <source>
        <dbReference type="ARBA" id="ARBA00022723"/>
    </source>
</evidence>
<dbReference type="Proteomes" id="UP001315686">
    <property type="component" value="Unassembled WGS sequence"/>
</dbReference>
<organism evidence="9 10">
    <name type="scientific">Harenicola maris</name>
    <dbReference type="NCBI Taxonomy" id="2841044"/>
    <lineage>
        <taxon>Bacteria</taxon>
        <taxon>Pseudomonadati</taxon>
        <taxon>Pseudomonadota</taxon>
        <taxon>Alphaproteobacteria</taxon>
        <taxon>Rhodobacterales</taxon>
        <taxon>Paracoccaceae</taxon>
        <taxon>Harenicola</taxon>
    </lineage>
</organism>
<dbReference type="GO" id="GO:0022900">
    <property type="term" value="P:electron transport chain"/>
    <property type="evidence" value="ECO:0007669"/>
    <property type="project" value="InterPro"/>
</dbReference>
<dbReference type="InterPro" id="IPR012127">
    <property type="entry name" value="Cyt_c_prime"/>
</dbReference>
<evidence type="ECO:0000256" key="1">
    <source>
        <dbReference type="ARBA" id="ARBA00022448"/>
    </source>
</evidence>
<evidence type="ECO:0000313" key="9">
    <source>
        <dbReference type="EMBL" id="MBT0957390.1"/>
    </source>
</evidence>
<dbReference type="RefSeq" id="WP_327793625.1">
    <property type="nucleotide sequence ID" value="NZ_JADQAZ010000002.1"/>
</dbReference>
<feature type="signal peptide" evidence="8">
    <location>
        <begin position="1"/>
        <end position="21"/>
    </location>
</feature>